<keyword evidence="9" id="KW-0862">Zinc</keyword>
<evidence type="ECO:0000259" key="14">
    <source>
        <dbReference type="Pfam" id="PF02163"/>
    </source>
</evidence>
<reference evidence="15" key="1">
    <citation type="journal article" date="2014" name="Int. J. Syst. Evol. Microbiol.">
        <title>Complete genome sequence of Corynebacterium casei LMG S-19264T (=DSM 44701T), isolated from a smear-ripened cheese.</title>
        <authorList>
            <consortium name="US DOE Joint Genome Institute (JGI-PGF)"/>
            <person name="Walter F."/>
            <person name="Albersmeier A."/>
            <person name="Kalinowski J."/>
            <person name="Ruckert C."/>
        </authorList>
    </citation>
    <scope>NUCLEOTIDE SEQUENCE</scope>
    <source>
        <strain evidence="15">KCTC 42590</strain>
    </source>
</reference>
<dbReference type="RefSeq" id="WP_191252766.1">
    <property type="nucleotide sequence ID" value="NZ_BNCI01000002.1"/>
</dbReference>
<feature type="transmembrane region" description="Helical" evidence="13">
    <location>
        <begin position="97"/>
        <end position="119"/>
    </location>
</feature>
<keyword evidence="16" id="KW-1185">Reference proteome</keyword>
<feature type="domain" description="Peptidase M50" evidence="14">
    <location>
        <begin position="132"/>
        <end position="169"/>
    </location>
</feature>
<evidence type="ECO:0000256" key="1">
    <source>
        <dbReference type="ARBA" id="ARBA00001947"/>
    </source>
</evidence>
<evidence type="ECO:0000256" key="4">
    <source>
        <dbReference type="ARBA" id="ARBA00022475"/>
    </source>
</evidence>
<comment type="similarity">
    <text evidence="3">Belongs to the peptidase M50B family.</text>
</comment>
<comment type="cofactor">
    <cofactor evidence="1">
        <name>Zn(2+)</name>
        <dbReference type="ChEBI" id="CHEBI:29105"/>
    </cofactor>
</comment>
<dbReference type="EMBL" id="BNCI01000002">
    <property type="protein sequence ID" value="GHF25986.1"/>
    <property type="molecule type" value="Genomic_DNA"/>
</dbReference>
<dbReference type="CDD" id="cd06158">
    <property type="entry name" value="S2P-M50_like_1"/>
    <property type="match status" value="1"/>
</dbReference>
<evidence type="ECO:0000256" key="10">
    <source>
        <dbReference type="ARBA" id="ARBA00022989"/>
    </source>
</evidence>
<comment type="subcellular location">
    <subcellularLocation>
        <location evidence="2">Cell membrane</location>
        <topology evidence="2">Multi-pass membrane protein</topology>
    </subcellularLocation>
</comment>
<dbReference type="InterPro" id="IPR008915">
    <property type="entry name" value="Peptidase_M50"/>
</dbReference>
<evidence type="ECO:0000256" key="8">
    <source>
        <dbReference type="ARBA" id="ARBA00022801"/>
    </source>
</evidence>
<keyword evidence="5" id="KW-0645">Protease</keyword>
<keyword evidence="7" id="KW-0479">Metal-binding</keyword>
<name>A0A919AVV9_9PROT</name>
<feature type="transmembrane region" description="Helical" evidence="13">
    <location>
        <begin position="173"/>
        <end position="192"/>
    </location>
</feature>
<evidence type="ECO:0000256" key="12">
    <source>
        <dbReference type="ARBA" id="ARBA00023136"/>
    </source>
</evidence>
<keyword evidence="8" id="KW-0378">Hydrolase</keyword>
<dbReference type="InterPro" id="IPR052348">
    <property type="entry name" value="Metallopeptidase_M50B"/>
</dbReference>
<organism evidence="15 16">
    <name type="scientific">Kordiimonas sediminis</name>
    <dbReference type="NCBI Taxonomy" id="1735581"/>
    <lineage>
        <taxon>Bacteria</taxon>
        <taxon>Pseudomonadati</taxon>
        <taxon>Pseudomonadota</taxon>
        <taxon>Alphaproteobacteria</taxon>
        <taxon>Kordiimonadales</taxon>
        <taxon>Kordiimonadaceae</taxon>
        <taxon>Kordiimonas</taxon>
    </lineage>
</organism>
<proteinExistence type="inferred from homology"/>
<dbReference type="AlphaFoldDB" id="A0A919AVV9"/>
<dbReference type="GO" id="GO:0005886">
    <property type="term" value="C:plasma membrane"/>
    <property type="evidence" value="ECO:0007669"/>
    <property type="project" value="UniProtKB-SubCell"/>
</dbReference>
<evidence type="ECO:0000256" key="9">
    <source>
        <dbReference type="ARBA" id="ARBA00022833"/>
    </source>
</evidence>
<evidence type="ECO:0000256" key="2">
    <source>
        <dbReference type="ARBA" id="ARBA00004651"/>
    </source>
</evidence>
<evidence type="ECO:0000256" key="11">
    <source>
        <dbReference type="ARBA" id="ARBA00023049"/>
    </source>
</evidence>
<evidence type="ECO:0000256" key="3">
    <source>
        <dbReference type="ARBA" id="ARBA00007931"/>
    </source>
</evidence>
<sequence>MPSLDASLYLLSVMALPFLLAVTLHEAGHAFAAYYFGDNTAKADGRLSLNPLVHIDPFGTIALPAIAIFFGIPFLIGYAKPVMINPRNFGNYKRDMVLTALAGPAGNLIVAIFCAYVLRFAIGAGVTEEDWLYNTMFYGIFLNCLFMIFNLLPIPPLDGAGVVEQFLPSEMAAAYRSVAPFGFFILMGIIILAKEIVLVPTLFMVELVVFLVGVPLGGF</sequence>
<dbReference type="Pfam" id="PF02163">
    <property type="entry name" value="Peptidase_M50"/>
    <property type="match status" value="1"/>
</dbReference>
<dbReference type="PANTHER" id="PTHR35864:SF1">
    <property type="entry name" value="ZINC METALLOPROTEASE YWHC-RELATED"/>
    <property type="match status" value="1"/>
</dbReference>
<accession>A0A919AVV9</accession>
<keyword evidence="11" id="KW-0482">Metalloprotease</keyword>
<comment type="caution">
    <text evidence="15">The sequence shown here is derived from an EMBL/GenBank/DDBJ whole genome shotgun (WGS) entry which is preliminary data.</text>
</comment>
<keyword evidence="10 13" id="KW-1133">Transmembrane helix</keyword>
<evidence type="ECO:0000256" key="7">
    <source>
        <dbReference type="ARBA" id="ARBA00022723"/>
    </source>
</evidence>
<dbReference type="GO" id="GO:0046872">
    <property type="term" value="F:metal ion binding"/>
    <property type="evidence" value="ECO:0007669"/>
    <property type="project" value="UniProtKB-KW"/>
</dbReference>
<reference evidence="15" key="2">
    <citation type="submission" date="2020-09" db="EMBL/GenBank/DDBJ databases">
        <authorList>
            <person name="Sun Q."/>
            <person name="Kim S."/>
        </authorList>
    </citation>
    <scope>NUCLEOTIDE SEQUENCE</scope>
    <source>
        <strain evidence="15">KCTC 42590</strain>
    </source>
</reference>
<feature type="transmembrane region" description="Helical" evidence="13">
    <location>
        <begin position="131"/>
        <end position="152"/>
    </location>
</feature>
<dbReference type="GO" id="GO:0006508">
    <property type="term" value="P:proteolysis"/>
    <property type="evidence" value="ECO:0007669"/>
    <property type="project" value="UniProtKB-KW"/>
</dbReference>
<keyword evidence="6 13" id="KW-0812">Transmembrane</keyword>
<feature type="transmembrane region" description="Helical" evidence="13">
    <location>
        <begin position="56"/>
        <end position="76"/>
    </location>
</feature>
<feature type="transmembrane region" description="Helical" evidence="13">
    <location>
        <begin position="198"/>
        <end position="218"/>
    </location>
</feature>
<dbReference type="GO" id="GO:0008237">
    <property type="term" value="F:metallopeptidase activity"/>
    <property type="evidence" value="ECO:0007669"/>
    <property type="project" value="UniProtKB-KW"/>
</dbReference>
<keyword evidence="4" id="KW-1003">Cell membrane</keyword>
<evidence type="ECO:0000313" key="16">
    <source>
        <dbReference type="Proteomes" id="UP000630923"/>
    </source>
</evidence>
<evidence type="ECO:0000256" key="5">
    <source>
        <dbReference type="ARBA" id="ARBA00022670"/>
    </source>
</evidence>
<dbReference type="InterPro" id="IPR044537">
    <property type="entry name" value="Rip2-like"/>
</dbReference>
<gene>
    <name evidence="15" type="ORF">GCM10017044_21040</name>
</gene>
<evidence type="ECO:0000256" key="6">
    <source>
        <dbReference type="ARBA" id="ARBA00022692"/>
    </source>
</evidence>
<evidence type="ECO:0000256" key="13">
    <source>
        <dbReference type="SAM" id="Phobius"/>
    </source>
</evidence>
<dbReference type="PANTHER" id="PTHR35864">
    <property type="entry name" value="ZINC METALLOPROTEASE MJ0611-RELATED"/>
    <property type="match status" value="1"/>
</dbReference>
<evidence type="ECO:0000313" key="15">
    <source>
        <dbReference type="EMBL" id="GHF25986.1"/>
    </source>
</evidence>
<keyword evidence="12 13" id="KW-0472">Membrane</keyword>
<dbReference type="Proteomes" id="UP000630923">
    <property type="component" value="Unassembled WGS sequence"/>
</dbReference>
<protein>
    <submittedName>
        <fullName evidence="15">Peptidase M48</fullName>
    </submittedName>
</protein>